<dbReference type="InterPro" id="IPR008920">
    <property type="entry name" value="TF_FadR/GntR_C"/>
</dbReference>
<dbReference type="PANTHER" id="PTHR43537">
    <property type="entry name" value="TRANSCRIPTIONAL REGULATOR, GNTR FAMILY"/>
    <property type="match status" value="1"/>
</dbReference>
<dbReference type="Gene3D" id="1.10.10.10">
    <property type="entry name" value="Winged helix-like DNA-binding domain superfamily/Winged helix DNA-binding domain"/>
    <property type="match status" value="1"/>
</dbReference>
<organism evidence="5 6">
    <name type="scientific">Chelativorans intermedius</name>
    <dbReference type="NCBI Taxonomy" id="515947"/>
    <lineage>
        <taxon>Bacteria</taxon>
        <taxon>Pseudomonadati</taxon>
        <taxon>Pseudomonadota</taxon>
        <taxon>Alphaproteobacteria</taxon>
        <taxon>Hyphomicrobiales</taxon>
        <taxon>Phyllobacteriaceae</taxon>
        <taxon>Chelativorans</taxon>
    </lineage>
</organism>
<accession>A0ABV6D4G2</accession>
<evidence type="ECO:0000313" key="5">
    <source>
        <dbReference type="EMBL" id="MFC0207498.1"/>
    </source>
</evidence>
<protein>
    <submittedName>
        <fullName evidence="5">GntR family transcriptional regulator</fullName>
    </submittedName>
</protein>
<comment type="caution">
    <text evidence="5">The sequence shown here is derived from an EMBL/GenBank/DDBJ whole genome shotgun (WGS) entry which is preliminary data.</text>
</comment>
<dbReference type="Pfam" id="PF07729">
    <property type="entry name" value="FCD"/>
    <property type="match status" value="1"/>
</dbReference>
<dbReference type="Pfam" id="PF00392">
    <property type="entry name" value="GntR"/>
    <property type="match status" value="1"/>
</dbReference>
<dbReference type="SUPFAM" id="SSF48008">
    <property type="entry name" value="GntR ligand-binding domain-like"/>
    <property type="match status" value="1"/>
</dbReference>
<evidence type="ECO:0000256" key="3">
    <source>
        <dbReference type="ARBA" id="ARBA00023163"/>
    </source>
</evidence>
<evidence type="ECO:0000256" key="2">
    <source>
        <dbReference type="ARBA" id="ARBA00023125"/>
    </source>
</evidence>
<dbReference type="SMART" id="SM00345">
    <property type="entry name" value="HTH_GNTR"/>
    <property type="match status" value="1"/>
</dbReference>
<dbReference type="InterPro" id="IPR011711">
    <property type="entry name" value="GntR_C"/>
</dbReference>
<keyword evidence="2" id="KW-0238">DNA-binding</keyword>
<evidence type="ECO:0000259" key="4">
    <source>
        <dbReference type="PROSITE" id="PS50949"/>
    </source>
</evidence>
<dbReference type="Gene3D" id="1.20.120.530">
    <property type="entry name" value="GntR ligand-binding domain-like"/>
    <property type="match status" value="1"/>
</dbReference>
<dbReference type="SMART" id="SM00895">
    <property type="entry name" value="FCD"/>
    <property type="match status" value="1"/>
</dbReference>
<dbReference type="RefSeq" id="WP_261519240.1">
    <property type="nucleotide sequence ID" value="NZ_JAODNW010000003.1"/>
</dbReference>
<evidence type="ECO:0000313" key="6">
    <source>
        <dbReference type="Proteomes" id="UP001589755"/>
    </source>
</evidence>
<dbReference type="InterPro" id="IPR000524">
    <property type="entry name" value="Tscrpt_reg_HTH_GntR"/>
</dbReference>
<proteinExistence type="predicted"/>
<evidence type="ECO:0000256" key="1">
    <source>
        <dbReference type="ARBA" id="ARBA00023015"/>
    </source>
</evidence>
<feature type="domain" description="HTH gntR-type" evidence="4">
    <location>
        <begin position="6"/>
        <end position="73"/>
    </location>
</feature>
<gene>
    <name evidence="5" type="ORF">ACFFJ2_03680</name>
</gene>
<dbReference type="InterPro" id="IPR036390">
    <property type="entry name" value="WH_DNA-bd_sf"/>
</dbReference>
<dbReference type="PANTHER" id="PTHR43537:SF20">
    <property type="entry name" value="HTH-TYPE TRANSCRIPTIONAL REPRESSOR GLAR"/>
    <property type="match status" value="1"/>
</dbReference>
<keyword evidence="6" id="KW-1185">Reference proteome</keyword>
<dbReference type="EMBL" id="JBHLXD010000004">
    <property type="protein sequence ID" value="MFC0207498.1"/>
    <property type="molecule type" value="Genomic_DNA"/>
</dbReference>
<dbReference type="Proteomes" id="UP001589755">
    <property type="component" value="Unassembled WGS sequence"/>
</dbReference>
<sequence length="224" mass="25415">MNAGKAMRPSAAYRSLKTRLMAGEFRAGEKLRPDMLKDAYGISASAMREVFLRLAHESLLVQEEQRGFRVPAASRRRLAELMNLRILLECEGVRQAIREGDLEWEARLAAAHHKLVHIERKMRSAPDIAPFVPLWTRIDWEFHDTLLSACPSEVLRATHRNIYEQFRQQVVAGLEHAGFREETIPEHAAILKAAIERDVPACQAAIHAHLQVSRDEAGERLKSA</sequence>
<dbReference type="PROSITE" id="PS50949">
    <property type="entry name" value="HTH_GNTR"/>
    <property type="match status" value="1"/>
</dbReference>
<dbReference type="SUPFAM" id="SSF46785">
    <property type="entry name" value="Winged helix' DNA-binding domain"/>
    <property type="match status" value="1"/>
</dbReference>
<name>A0ABV6D4G2_9HYPH</name>
<keyword evidence="1" id="KW-0805">Transcription regulation</keyword>
<keyword evidence="3" id="KW-0804">Transcription</keyword>
<reference evidence="5 6" key="1">
    <citation type="submission" date="2024-09" db="EMBL/GenBank/DDBJ databases">
        <authorList>
            <person name="Sun Q."/>
            <person name="Mori K."/>
        </authorList>
    </citation>
    <scope>NUCLEOTIDE SEQUENCE [LARGE SCALE GENOMIC DNA]</scope>
    <source>
        <strain evidence="5 6">CCM 8543</strain>
    </source>
</reference>
<dbReference type="InterPro" id="IPR036388">
    <property type="entry name" value="WH-like_DNA-bd_sf"/>
</dbReference>